<dbReference type="RefSeq" id="WP_003128202.1">
    <property type="nucleotide sequence ID" value="NZ_CABGTZ010000006.1"/>
</dbReference>
<dbReference type="InterPro" id="IPR044731">
    <property type="entry name" value="BDH-like"/>
</dbReference>
<dbReference type="PANTHER" id="PTHR43633:SF1">
    <property type="entry name" value="ALCOHOL DEHYDROGENASE YQHD"/>
    <property type="match status" value="1"/>
</dbReference>
<evidence type="ECO:0000256" key="1">
    <source>
        <dbReference type="ARBA" id="ARBA00023002"/>
    </source>
</evidence>
<name>A0A6I4XP61_ENTGA</name>
<evidence type="ECO:0000313" key="6">
    <source>
        <dbReference type="Proteomes" id="UP000439965"/>
    </source>
</evidence>
<dbReference type="Proteomes" id="UP000439965">
    <property type="component" value="Unassembled WGS sequence"/>
</dbReference>
<dbReference type="GO" id="GO:0046872">
    <property type="term" value="F:metal ion binding"/>
    <property type="evidence" value="ECO:0007669"/>
    <property type="project" value="InterPro"/>
</dbReference>
<feature type="domain" description="Fe-containing alcohol dehydrogenase-like C-terminal" evidence="3">
    <location>
        <begin position="188"/>
        <end position="391"/>
    </location>
</feature>
<dbReference type="CDD" id="cd08187">
    <property type="entry name" value="BDH"/>
    <property type="match status" value="1"/>
</dbReference>
<dbReference type="Gene3D" id="1.20.1090.10">
    <property type="entry name" value="Dehydroquinate synthase-like - alpha domain"/>
    <property type="match status" value="1"/>
</dbReference>
<comment type="caution">
    <text evidence="5">The sequence shown here is derived from an EMBL/GenBank/DDBJ whole genome shotgun (WGS) entry which is preliminary data.</text>
</comment>
<dbReference type="InterPro" id="IPR018211">
    <property type="entry name" value="ADH_Fe_CS"/>
</dbReference>
<evidence type="ECO:0000313" key="4">
    <source>
        <dbReference type="EMBL" id="MDT2689837.1"/>
    </source>
</evidence>
<gene>
    <name evidence="5" type="ORF">GTI89_04785</name>
    <name evidence="4" type="ORF">P7E30_06435</name>
</gene>
<proteinExistence type="predicted"/>
<dbReference type="GO" id="GO:0005829">
    <property type="term" value="C:cytosol"/>
    <property type="evidence" value="ECO:0007669"/>
    <property type="project" value="TreeGrafter"/>
</dbReference>
<dbReference type="Proteomes" id="UP001183682">
    <property type="component" value="Unassembled WGS sequence"/>
</dbReference>
<dbReference type="EMBL" id="WVTI01000003">
    <property type="protein sequence ID" value="MXS25390.1"/>
    <property type="molecule type" value="Genomic_DNA"/>
</dbReference>
<dbReference type="Pfam" id="PF00465">
    <property type="entry name" value="Fe-ADH"/>
    <property type="match status" value="1"/>
</dbReference>
<feature type="domain" description="Alcohol dehydrogenase iron-type/glycerol dehydrogenase GldA" evidence="2">
    <location>
        <begin position="9"/>
        <end position="177"/>
    </location>
</feature>
<keyword evidence="1" id="KW-0560">Oxidoreductase</keyword>
<sequence>MQNFRFYVPTDIRFGTDRLSELPEALSSIGKRVLLVYGGGSIKKSGLYDKVQQQLVKGGFEVVELSGIEPNPKIHSVRSGVKLIRKHQLEVILAIGGGSVIDTAKVIAAGVFYEGDPWDLVVDSSKIKQALPIVDILTLAATGTEMNRNAVISNADTKEKLGTGGAELLPHVSFLDPTTTFSVSKWQTAAGAADILSHLFEQYFNRTKAVQVQDNIAEALMKVVIDFAPVAFENPDDYGARANLLWASTLALNGLVGNGRSGGWTCHPIEHELSAFYDITHGIGLAILTPRWMAYCITHDPSTHEKFAKYGEAVWGLTGDSQAEIARKAVRTTYEFFEDQLEIPMTLQKVGIETTELVDEMSQQAVVHGELNTDGPFVRLDEEAVKSIITSCFEEMTLN</sequence>
<organism evidence="5 6">
    <name type="scientific">Enterococcus gallinarum</name>
    <dbReference type="NCBI Taxonomy" id="1353"/>
    <lineage>
        <taxon>Bacteria</taxon>
        <taxon>Bacillati</taxon>
        <taxon>Bacillota</taxon>
        <taxon>Bacilli</taxon>
        <taxon>Lactobacillales</taxon>
        <taxon>Enterococcaceae</taxon>
        <taxon>Enterococcus</taxon>
    </lineage>
</organism>
<dbReference type="PANTHER" id="PTHR43633">
    <property type="entry name" value="ALCOHOL DEHYDROGENASE YQHD"/>
    <property type="match status" value="1"/>
</dbReference>
<evidence type="ECO:0000259" key="2">
    <source>
        <dbReference type="Pfam" id="PF00465"/>
    </source>
</evidence>
<dbReference type="FunFam" id="3.40.50.1970:FF:000003">
    <property type="entry name" value="Alcohol dehydrogenase, iron-containing"/>
    <property type="match status" value="1"/>
</dbReference>
<dbReference type="InterPro" id="IPR056798">
    <property type="entry name" value="ADH_Fe_C"/>
</dbReference>
<dbReference type="GO" id="GO:1990362">
    <property type="term" value="F:butanol dehydrogenase (NAD+) activity"/>
    <property type="evidence" value="ECO:0007669"/>
    <property type="project" value="InterPro"/>
</dbReference>
<protein>
    <submittedName>
        <fullName evidence="5">Iron-containing alcohol dehydrogenase</fullName>
    </submittedName>
</protein>
<dbReference type="Pfam" id="PF25137">
    <property type="entry name" value="ADH_Fe_C"/>
    <property type="match status" value="1"/>
</dbReference>
<dbReference type="Gene3D" id="3.40.50.1970">
    <property type="match status" value="1"/>
</dbReference>
<reference evidence="4" key="2">
    <citation type="submission" date="2023-03" db="EMBL/GenBank/DDBJ databases">
        <authorList>
            <person name="Shen W."/>
            <person name="Cai J."/>
        </authorList>
    </citation>
    <scope>NUCLEOTIDE SEQUENCE</scope>
    <source>
        <strain evidence="4">K69-2</strain>
    </source>
</reference>
<reference evidence="5 6" key="1">
    <citation type="submission" date="2019-04" db="EMBL/GenBank/DDBJ databases">
        <title>Step-wise assembly of the neonatal virome modulated by breast feeding.</title>
        <authorList>
            <person name="Liang G."/>
            <person name="Bushman F."/>
        </authorList>
    </citation>
    <scope>NUCLEOTIDE SEQUENCE [LARGE SCALE GENOMIC DNA]</scope>
    <source>
        <strain evidence="5 6">E3404</strain>
    </source>
</reference>
<dbReference type="SUPFAM" id="SSF56796">
    <property type="entry name" value="Dehydroquinate synthase-like"/>
    <property type="match status" value="1"/>
</dbReference>
<dbReference type="GO" id="GO:1990002">
    <property type="term" value="F:methylglyoxal reductase (NADPH) (acetol producing) activity"/>
    <property type="evidence" value="ECO:0007669"/>
    <property type="project" value="TreeGrafter"/>
</dbReference>
<evidence type="ECO:0000313" key="5">
    <source>
        <dbReference type="EMBL" id="MXS25390.1"/>
    </source>
</evidence>
<accession>A0A6I4XP61</accession>
<dbReference type="PROSITE" id="PS00060">
    <property type="entry name" value="ADH_IRON_2"/>
    <property type="match status" value="1"/>
</dbReference>
<dbReference type="EMBL" id="JARPZN010000003">
    <property type="protein sequence ID" value="MDT2689837.1"/>
    <property type="molecule type" value="Genomic_DNA"/>
</dbReference>
<dbReference type="AlphaFoldDB" id="A0A6I4XP61"/>
<dbReference type="GO" id="GO:0008106">
    <property type="term" value="F:alcohol dehydrogenase (NADP+) activity"/>
    <property type="evidence" value="ECO:0007669"/>
    <property type="project" value="TreeGrafter"/>
</dbReference>
<evidence type="ECO:0000259" key="3">
    <source>
        <dbReference type="Pfam" id="PF25137"/>
    </source>
</evidence>
<dbReference type="InterPro" id="IPR001670">
    <property type="entry name" value="ADH_Fe/GldA"/>
</dbReference>